<proteinExistence type="predicted"/>
<dbReference type="SUPFAM" id="SSF51556">
    <property type="entry name" value="Metallo-dependent hydrolases"/>
    <property type="match status" value="1"/>
</dbReference>
<dbReference type="CDD" id="cd01300">
    <property type="entry name" value="YtcJ_like"/>
    <property type="match status" value="1"/>
</dbReference>
<dbReference type="Gene3D" id="3.10.310.70">
    <property type="match status" value="1"/>
</dbReference>
<accession>A0A838ABJ4</accession>
<dbReference type="EMBL" id="JACCKD010000004">
    <property type="protein sequence ID" value="MBA0126575.1"/>
    <property type="molecule type" value="Genomic_DNA"/>
</dbReference>
<comment type="caution">
    <text evidence="2">The sequence shown here is derived from an EMBL/GenBank/DDBJ whole genome shotgun (WGS) entry which is preliminary data.</text>
</comment>
<sequence>MECYVNGRVFTGDAERPWAEAFAVRGEYIAAVGGTGEVRRYAGAEAREIDLAGALVLPGFVDGHAHVVMCGEALSQADLTGASDLDEIRGLVGAWAHEHPAAPRVRGRGWSFSAVPDGTPHRAVLDEVLADRPVYLDAADYHSMWLNTAALEELGITAATPDPVGGQIVRDPETGEPTGHLQETAAMAVRDRLAELTSESERDSALATAVHAYLSSGVTCAVDMALDERALAAMVRAEQAGNLDLRVVAHWLVPRSGSTEEELAHVRSAAELARTYRSDHLRVTGVKFVVDGVIDGCTAAMTRPYADGSNAEAIWPYEALAPVVAAADAEGLQIALHAIGDGAVRTALDALEHAREVNGPSRHRHRIEHLEYVDPSDVGRLAELGVTASMQPVHADPSIMENWRAMLGDERVDRGFAWPEMTASGARLAFGTDAPTAPHAPLPNMYIASTRRSAADPELPAFLPHYALPLDESIVHGTRDSAWACHAEERFGTLRAGVLADFVVVDSDTFGRPPESLLRARVMRTVVGGRTVRLTE</sequence>
<dbReference type="Gene3D" id="2.30.40.10">
    <property type="entry name" value="Urease, subunit C, domain 1"/>
    <property type="match status" value="1"/>
</dbReference>
<dbReference type="InterPro" id="IPR033932">
    <property type="entry name" value="YtcJ-like"/>
</dbReference>
<evidence type="ECO:0000313" key="2">
    <source>
        <dbReference type="EMBL" id="MBA0126575.1"/>
    </source>
</evidence>
<dbReference type="InterPro" id="IPR013108">
    <property type="entry name" value="Amidohydro_3"/>
</dbReference>
<dbReference type="Proteomes" id="UP000582974">
    <property type="component" value="Unassembled WGS sequence"/>
</dbReference>
<evidence type="ECO:0000259" key="1">
    <source>
        <dbReference type="Pfam" id="PF07969"/>
    </source>
</evidence>
<evidence type="ECO:0000313" key="3">
    <source>
        <dbReference type="Proteomes" id="UP000582974"/>
    </source>
</evidence>
<dbReference type="PANTHER" id="PTHR22642:SF20">
    <property type="entry name" value="AMIDOHYDROLASE 3 DOMAIN-CONTAINING PROTEIN"/>
    <property type="match status" value="1"/>
</dbReference>
<dbReference type="Pfam" id="PF07969">
    <property type="entry name" value="Amidohydro_3"/>
    <property type="match status" value="1"/>
</dbReference>
<dbReference type="AlphaFoldDB" id="A0A838ABJ4"/>
<dbReference type="Gene3D" id="3.20.20.140">
    <property type="entry name" value="Metal-dependent hydrolases"/>
    <property type="match status" value="1"/>
</dbReference>
<organism evidence="2 3">
    <name type="scientific">Haloechinothrix aidingensis</name>
    <dbReference type="NCBI Taxonomy" id="2752311"/>
    <lineage>
        <taxon>Bacteria</taxon>
        <taxon>Bacillati</taxon>
        <taxon>Actinomycetota</taxon>
        <taxon>Actinomycetes</taxon>
        <taxon>Pseudonocardiales</taxon>
        <taxon>Pseudonocardiaceae</taxon>
        <taxon>Haloechinothrix</taxon>
    </lineage>
</organism>
<dbReference type="GO" id="GO:0016810">
    <property type="term" value="F:hydrolase activity, acting on carbon-nitrogen (but not peptide) bonds"/>
    <property type="evidence" value="ECO:0007669"/>
    <property type="project" value="InterPro"/>
</dbReference>
<dbReference type="InterPro" id="IPR032466">
    <property type="entry name" value="Metal_Hydrolase"/>
</dbReference>
<dbReference type="InterPro" id="IPR011059">
    <property type="entry name" value="Metal-dep_hydrolase_composite"/>
</dbReference>
<feature type="domain" description="Amidohydrolase 3" evidence="1">
    <location>
        <begin position="47"/>
        <end position="532"/>
    </location>
</feature>
<keyword evidence="2" id="KW-0378">Hydrolase</keyword>
<name>A0A838ABJ4_9PSEU</name>
<reference evidence="2 3" key="1">
    <citation type="submission" date="2020-07" db="EMBL/GenBank/DDBJ databases">
        <title>Genome of Haloechinothrix sp.</title>
        <authorList>
            <person name="Tang S.-K."/>
            <person name="Yang L."/>
            <person name="Zhu W.-Y."/>
        </authorList>
    </citation>
    <scope>NUCLEOTIDE SEQUENCE [LARGE SCALE GENOMIC DNA]</scope>
    <source>
        <strain evidence="2 3">YIM 98757</strain>
    </source>
</reference>
<keyword evidence="3" id="KW-1185">Reference proteome</keyword>
<protein>
    <submittedName>
        <fullName evidence="2">Amidohydrolase</fullName>
    </submittedName>
</protein>
<gene>
    <name evidence="2" type="ORF">H0B56_13570</name>
</gene>
<dbReference type="PANTHER" id="PTHR22642">
    <property type="entry name" value="IMIDAZOLONEPROPIONASE"/>
    <property type="match status" value="1"/>
</dbReference>
<dbReference type="SUPFAM" id="SSF51338">
    <property type="entry name" value="Composite domain of metallo-dependent hydrolases"/>
    <property type="match status" value="1"/>
</dbReference>